<sequence>MTALAGLLFTVIALLGTPRFAVMGAAALWGFASEGVSAAAVIIELYRMTDAPALVAIPFFTFAGFLMAEARTPQRLAGLARAALGWVPGGLAVVTLATSAFFTSFTGASGATIVALGGLLYASLLQDNYPERFALGLVTTCGGLGLLFAPSLPLILYGVVAQVNIDHLFLAGIVPGLLLMVILGSYSVWVGGRAAPRTPFSGAALGAALRGAAWELPLPVLILGGIYGGFYTAAEAAAVAAFYVLIVEAFIYRDLDLWRDVPRIARESMILVGVILIILGAALGLTNYLVDQQVPQRLLEAMKTWIVNRWLFLLALNLFLLVVGSLMEFYAAIVVVVPLILPIAKEFGVHPVHLAIIFLTNLEVGFTTPPLGLNLFISANRFRLPLNEVWWSSLPFLGLLFAALLLITYLPELSLAPLRWLLKAGF</sequence>
<dbReference type="GO" id="GO:0005886">
    <property type="term" value="C:plasma membrane"/>
    <property type="evidence" value="ECO:0007669"/>
    <property type="project" value="UniProtKB-SubCell"/>
</dbReference>
<keyword evidence="5 7" id="KW-1133">Transmembrane helix</keyword>
<evidence type="ECO:0000256" key="1">
    <source>
        <dbReference type="ARBA" id="ARBA00004429"/>
    </source>
</evidence>
<dbReference type="PANTHER" id="PTHR33362:SF5">
    <property type="entry name" value="C4-DICARBOXYLATE TRAP TRANSPORTER LARGE PERMEASE PROTEIN DCTM"/>
    <property type="match status" value="1"/>
</dbReference>
<dbReference type="GO" id="GO:0022857">
    <property type="term" value="F:transmembrane transporter activity"/>
    <property type="evidence" value="ECO:0007669"/>
    <property type="project" value="TreeGrafter"/>
</dbReference>
<keyword evidence="6 7" id="KW-0472">Membrane</keyword>
<feature type="domain" description="TRAP C4-dicarboxylate transport system permease DctM subunit" evidence="8">
    <location>
        <begin position="8"/>
        <end position="413"/>
    </location>
</feature>
<dbReference type="InterPro" id="IPR004681">
    <property type="entry name" value="TRAP_DctM"/>
</dbReference>
<dbReference type="Pfam" id="PF06808">
    <property type="entry name" value="DctM"/>
    <property type="match status" value="1"/>
</dbReference>
<feature type="transmembrane region" description="Helical" evidence="7">
    <location>
        <begin position="310"/>
        <end position="341"/>
    </location>
</feature>
<evidence type="ECO:0000256" key="2">
    <source>
        <dbReference type="ARBA" id="ARBA00022475"/>
    </source>
</evidence>
<feature type="transmembrane region" description="Helical" evidence="7">
    <location>
        <begin position="353"/>
        <end position="377"/>
    </location>
</feature>
<comment type="subcellular location">
    <subcellularLocation>
        <location evidence="1">Cell inner membrane</location>
        <topology evidence="1">Multi-pass membrane protein</topology>
    </subcellularLocation>
</comment>
<reference evidence="9" key="1">
    <citation type="submission" date="2020-07" db="EMBL/GenBank/DDBJ databases">
        <title>Huge and variable diversity of episymbiotic CPR bacteria and DPANN archaea in groundwater ecosystems.</title>
        <authorList>
            <person name="He C.Y."/>
            <person name="Keren R."/>
            <person name="Whittaker M."/>
            <person name="Farag I.F."/>
            <person name="Doudna J."/>
            <person name="Cate J.H.D."/>
            <person name="Banfield J.F."/>
        </authorList>
    </citation>
    <scope>NUCLEOTIDE SEQUENCE</scope>
    <source>
        <strain evidence="9">NC_groundwater_1370_Ag_S-0.2um_69_93</strain>
    </source>
</reference>
<evidence type="ECO:0000259" key="8">
    <source>
        <dbReference type="Pfam" id="PF06808"/>
    </source>
</evidence>
<protein>
    <submittedName>
        <fullName evidence="9">TRAP transporter large permease</fullName>
    </submittedName>
</protein>
<feature type="transmembrane region" description="Helical" evidence="7">
    <location>
        <begin position="133"/>
        <end position="156"/>
    </location>
</feature>
<feature type="transmembrane region" description="Helical" evidence="7">
    <location>
        <begin position="108"/>
        <end position="126"/>
    </location>
</feature>
<evidence type="ECO:0000313" key="10">
    <source>
        <dbReference type="Proteomes" id="UP000752292"/>
    </source>
</evidence>
<organism evidence="9 10">
    <name type="scientific">Tectimicrobiota bacterium</name>
    <dbReference type="NCBI Taxonomy" id="2528274"/>
    <lineage>
        <taxon>Bacteria</taxon>
        <taxon>Pseudomonadati</taxon>
        <taxon>Nitrospinota/Tectimicrobiota group</taxon>
        <taxon>Candidatus Tectimicrobiota</taxon>
    </lineage>
</organism>
<keyword evidence="4 7" id="KW-0812">Transmembrane</keyword>
<evidence type="ECO:0000256" key="4">
    <source>
        <dbReference type="ARBA" id="ARBA00022692"/>
    </source>
</evidence>
<feature type="transmembrane region" description="Helical" evidence="7">
    <location>
        <begin position="82"/>
        <end position="102"/>
    </location>
</feature>
<keyword evidence="3" id="KW-0997">Cell inner membrane</keyword>
<evidence type="ECO:0000256" key="7">
    <source>
        <dbReference type="SAM" id="Phobius"/>
    </source>
</evidence>
<name>A0A932ZU54_UNCTE</name>
<evidence type="ECO:0000256" key="6">
    <source>
        <dbReference type="ARBA" id="ARBA00023136"/>
    </source>
</evidence>
<feature type="transmembrane region" description="Helical" evidence="7">
    <location>
        <begin position="267"/>
        <end position="290"/>
    </location>
</feature>
<evidence type="ECO:0000256" key="3">
    <source>
        <dbReference type="ARBA" id="ARBA00022519"/>
    </source>
</evidence>
<dbReference type="NCBIfam" id="TIGR00786">
    <property type="entry name" value="dctM"/>
    <property type="match status" value="1"/>
</dbReference>
<evidence type="ECO:0000256" key="5">
    <source>
        <dbReference type="ARBA" id="ARBA00022989"/>
    </source>
</evidence>
<feature type="transmembrane region" description="Helical" evidence="7">
    <location>
        <begin position="389"/>
        <end position="410"/>
    </location>
</feature>
<evidence type="ECO:0000313" key="9">
    <source>
        <dbReference type="EMBL" id="MBI4251833.1"/>
    </source>
</evidence>
<keyword evidence="2" id="KW-1003">Cell membrane</keyword>
<dbReference type="PANTHER" id="PTHR33362">
    <property type="entry name" value="SIALIC ACID TRAP TRANSPORTER PERMEASE PROTEIN SIAT-RELATED"/>
    <property type="match status" value="1"/>
</dbReference>
<dbReference type="AlphaFoldDB" id="A0A932ZU54"/>
<dbReference type="Proteomes" id="UP000752292">
    <property type="component" value="Unassembled WGS sequence"/>
</dbReference>
<comment type="caution">
    <text evidence="9">The sequence shown here is derived from an EMBL/GenBank/DDBJ whole genome shotgun (WGS) entry which is preliminary data.</text>
</comment>
<dbReference type="InterPro" id="IPR010656">
    <property type="entry name" value="DctM"/>
</dbReference>
<dbReference type="PIRSF" id="PIRSF006066">
    <property type="entry name" value="HI0050"/>
    <property type="match status" value="1"/>
</dbReference>
<feature type="transmembrane region" description="Helical" evidence="7">
    <location>
        <begin position="168"/>
        <end position="191"/>
    </location>
</feature>
<accession>A0A932ZU54</accession>
<feature type="transmembrane region" description="Helical" evidence="7">
    <location>
        <begin position="51"/>
        <end position="70"/>
    </location>
</feature>
<gene>
    <name evidence="9" type="ORF">HY618_05175</name>
</gene>
<dbReference type="EMBL" id="JACQRX010000223">
    <property type="protein sequence ID" value="MBI4251833.1"/>
    <property type="molecule type" value="Genomic_DNA"/>
</dbReference>
<proteinExistence type="predicted"/>
<feature type="transmembrane region" description="Helical" evidence="7">
    <location>
        <begin position="236"/>
        <end position="255"/>
    </location>
</feature>